<organism evidence="1 2">
    <name type="scientific">Liquorilactobacillus uvarum DSM 19971</name>
    <dbReference type="NCBI Taxonomy" id="1423812"/>
    <lineage>
        <taxon>Bacteria</taxon>
        <taxon>Bacillati</taxon>
        <taxon>Bacillota</taxon>
        <taxon>Bacilli</taxon>
        <taxon>Lactobacillales</taxon>
        <taxon>Lactobacillaceae</taxon>
        <taxon>Liquorilactobacillus</taxon>
    </lineage>
</organism>
<proteinExistence type="predicted"/>
<sequence length="56" mass="6572">MITVSPDFDFRIFVGYNGVIETRRLSSQITSRDVLLAERHKNLMNWNCIEEISIIE</sequence>
<dbReference type="Proteomes" id="UP000051155">
    <property type="component" value="Unassembled WGS sequence"/>
</dbReference>
<reference evidence="1 2" key="1">
    <citation type="journal article" date="2015" name="Genome Announc.">
        <title>Expanding the biotechnology potential of lactobacilli through comparative genomics of 213 strains and associated genera.</title>
        <authorList>
            <person name="Sun Z."/>
            <person name="Harris H.M."/>
            <person name="McCann A."/>
            <person name="Guo C."/>
            <person name="Argimon S."/>
            <person name="Zhang W."/>
            <person name="Yang X."/>
            <person name="Jeffery I.B."/>
            <person name="Cooney J.C."/>
            <person name="Kagawa T.F."/>
            <person name="Liu W."/>
            <person name="Song Y."/>
            <person name="Salvetti E."/>
            <person name="Wrobel A."/>
            <person name="Rasinkangas P."/>
            <person name="Parkhill J."/>
            <person name="Rea M.C."/>
            <person name="O'Sullivan O."/>
            <person name="Ritari J."/>
            <person name="Douillard F.P."/>
            <person name="Paul Ross R."/>
            <person name="Yang R."/>
            <person name="Briner A.E."/>
            <person name="Felis G.E."/>
            <person name="de Vos W.M."/>
            <person name="Barrangou R."/>
            <person name="Klaenhammer T.R."/>
            <person name="Caufield P.W."/>
            <person name="Cui Y."/>
            <person name="Zhang H."/>
            <person name="O'Toole P.W."/>
        </authorList>
    </citation>
    <scope>NUCLEOTIDE SEQUENCE [LARGE SCALE GENOMIC DNA]</scope>
    <source>
        <strain evidence="1 2">DSM 19971</strain>
    </source>
</reference>
<protein>
    <submittedName>
        <fullName evidence="1">Uncharacterized protein</fullName>
    </submittedName>
</protein>
<accession>A0A0R1Q5T6</accession>
<comment type="caution">
    <text evidence="1">The sequence shown here is derived from an EMBL/GenBank/DDBJ whole genome shotgun (WGS) entry which is preliminary data.</text>
</comment>
<gene>
    <name evidence="1" type="ORF">FD20_GL002512</name>
</gene>
<dbReference type="STRING" id="1423812.FD20_GL002512"/>
<dbReference type="AlphaFoldDB" id="A0A0R1Q5T6"/>
<keyword evidence="2" id="KW-1185">Reference proteome</keyword>
<name>A0A0R1Q5T6_9LACO</name>
<dbReference type="PATRIC" id="fig|1423812.3.peg.2671"/>
<evidence type="ECO:0000313" key="1">
    <source>
        <dbReference type="EMBL" id="KRL37674.1"/>
    </source>
</evidence>
<dbReference type="EMBL" id="AZEG01000009">
    <property type="protein sequence ID" value="KRL37674.1"/>
    <property type="molecule type" value="Genomic_DNA"/>
</dbReference>
<evidence type="ECO:0000313" key="2">
    <source>
        <dbReference type="Proteomes" id="UP000051155"/>
    </source>
</evidence>